<keyword evidence="2" id="KW-1185">Reference proteome</keyword>
<dbReference type="EMBL" id="CP003837">
    <property type="protein sequence ID" value="AGH44521.1"/>
    <property type="molecule type" value="Genomic_DNA"/>
</dbReference>
<gene>
    <name evidence="1" type="ORF">C427_2412</name>
</gene>
<dbReference type="InterPro" id="IPR007054">
    <property type="entry name" value="Lysis_S"/>
</dbReference>
<evidence type="ECO:0000313" key="1">
    <source>
        <dbReference type="EMBL" id="AGH44521.1"/>
    </source>
</evidence>
<accession>M4RLU0</accession>
<dbReference type="GO" id="GO:0001907">
    <property type="term" value="P:symbiont-mediated killing of host cell"/>
    <property type="evidence" value="ECO:0007669"/>
    <property type="project" value="InterPro"/>
</dbReference>
<dbReference type="Proteomes" id="UP000011864">
    <property type="component" value="Chromosome"/>
</dbReference>
<reference evidence="1 2" key="1">
    <citation type="journal article" date="2013" name="Genome Announc.">
        <title>Complete Genome Sequence of Glaciecola psychrophila Strain 170T.</title>
        <authorList>
            <person name="Yin J."/>
            <person name="Chen J."/>
            <person name="Liu G."/>
            <person name="Yu Y."/>
            <person name="Song L."/>
            <person name="Wang X."/>
            <person name="Qu X."/>
        </authorList>
    </citation>
    <scope>NUCLEOTIDE SEQUENCE [LARGE SCALE GENOMIC DNA]</scope>
    <source>
        <strain evidence="1 2">170</strain>
    </source>
</reference>
<dbReference type="Pfam" id="PF04971">
    <property type="entry name" value="Phage_holin_2_1"/>
    <property type="match status" value="1"/>
</dbReference>
<organism evidence="1 2">
    <name type="scientific">Paraglaciecola psychrophila 170</name>
    <dbReference type="NCBI Taxonomy" id="1129794"/>
    <lineage>
        <taxon>Bacteria</taxon>
        <taxon>Pseudomonadati</taxon>
        <taxon>Pseudomonadota</taxon>
        <taxon>Gammaproteobacteria</taxon>
        <taxon>Alteromonadales</taxon>
        <taxon>Alteromonadaceae</taxon>
        <taxon>Paraglaciecola</taxon>
    </lineage>
</organism>
<proteinExistence type="predicted"/>
<dbReference type="PATRIC" id="fig|1129794.4.peg.2392"/>
<dbReference type="STRING" id="1129794.C427_2412"/>
<protein>
    <submittedName>
        <fullName evidence="1">Uncharacterized protein</fullName>
    </submittedName>
</protein>
<dbReference type="AlphaFoldDB" id="M4RLU0"/>
<sequence length="52" mass="6463">MFIGLILALVTCITNYYFRRRQDKRDVEEAARKEEYHEVRMEIHNRDFNKED</sequence>
<name>M4RLU0_9ALTE</name>
<dbReference type="HOGENOM" id="CLU_3082859_0_0_6"/>
<dbReference type="GO" id="GO:0140911">
    <property type="term" value="F:pore-forming activity"/>
    <property type="evidence" value="ECO:0007669"/>
    <property type="project" value="InterPro"/>
</dbReference>
<evidence type="ECO:0000313" key="2">
    <source>
        <dbReference type="Proteomes" id="UP000011864"/>
    </source>
</evidence>
<dbReference type="KEGG" id="gps:C427_2412"/>